<dbReference type="Gene3D" id="3.40.718.10">
    <property type="entry name" value="Isopropylmalate Dehydrogenase"/>
    <property type="match status" value="1"/>
</dbReference>
<dbReference type="GO" id="GO:0051287">
    <property type="term" value="F:NAD binding"/>
    <property type="evidence" value="ECO:0007669"/>
    <property type="project" value="InterPro"/>
</dbReference>
<organism evidence="5 6">
    <name type="scientific">Hoylesella shahii DSM 15611 = JCM 12083</name>
    <dbReference type="NCBI Taxonomy" id="1122991"/>
    <lineage>
        <taxon>Bacteria</taxon>
        <taxon>Pseudomonadati</taxon>
        <taxon>Bacteroidota</taxon>
        <taxon>Bacteroidia</taxon>
        <taxon>Bacteroidales</taxon>
        <taxon>Prevotellaceae</taxon>
        <taxon>Hoylesella</taxon>
    </lineage>
</organism>
<comment type="caution">
    <text evidence="5">The sequence shown here is derived from an EMBL/GenBank/DDBJ whole genome shotgun (WGS) entry which is preliminary data.</text>
</comment>
<dbReference type="OrthoDB" id="9801783at2"/>
<evidence type="ECO:0000256" key="1">
    <source>
        <dbReference type="ARBA" id="ARBA00022723"/>
    </source>
</evidence>
<dbReference type="InterPro" id="IPR005255">
    <property type="entry name" value="PdxA_fam"/>
</dbReference>
<keyword evidence="2" id="KW-0560">Oxidoreductase</keyword>
<dbReference type="PANTHER" id="PTHR30004">
    <property type="entry name" value="4-HYDROXYTHREONINE-4-PHOSPHATE DEHYDROGENASE"/>
    <property type="match status" value="1"/>
</dbReference>
<evidence type="ECO:0000313" key="5">
    <source>
        <dbReference type="EMBL" id="PXX20954.1"/>
    </source>
</evidence>
<keyword evidence="1" id="KW-0479">Metal-binding</keyword>
<keyword evidence="6" id="KW-1185">Reference proteome</keyword>
<dbReference type="GO" id="GO:0046872">
    <property type="term" value="F:metal ion binding"/>
    <property type="evidence" value="ECO:0007669"/>
    <property type="project" value="UniProtKB-KW"/>
</dbReference>
<sequence>MDDNKLRIAITQGDANGIGMELIFKTFATPEMFELCTPIVYGSPKVAAYHKKALNLDVNFNIIHDAADAKAERINLLAVTDEDVKIEFATPSDATTLLSRKAIDRAIDDYKGGMVCAIVNAPINEKHFSNTLEKGSGLAQYIAKQLGNTGDVLEMVLNECLRITSVSGDLALRDVESEVTKEKIEQTVKLLHQSLRRDFMISIPRIAVLALNPALEDASDKEEQQVISPAIKQLIDDGIAAFGLYQAEHFFDDRAFDTFDAVVAMNHDQAMTPFKTLSYDGGVRFVTGLSAVVTSTDDEALSPQAGQGVANELALRHAIYLAIDVYRNRIAYDQPYKNPLKKLYHEKRDESEKVRFNVTKKRENNEEQPSK</sequence>
<dbReference type="RefSeq" id="WP_025816558.1">
    <property type="nucleotide sequence ID" value="NZ_BAIZ01000026.1"/>
</dbReference>
<dbReference type="STRING" id="1122991.GCA_000613445_01271"/>
<gene>
    <name evidence="5" type="ORF">EJ73_02035</name>
</gene>
<reference evidence="5 6" key="1">
    <citation type="submission" date="2018-05" db="EMBL/GenBank/DDBJ databases">
        <title>Genomic Encyclopedia of Type Strains, Phase I: the one thousand microbial genomes (KMG-I) project.</title>
        <authorList>
            <person name="Kyrpides N."/>
        </authorList>
    </citation>
    <scope>NUCLEOTIDE SEQUENCE [LARGE SCALE GENOMIC DNA]</scope>
    <source>
        <strain evidence="5 6">DSM 15611</strain>
    </source>
</reference>
<dbReference type="Pfam" id="PF04166">
    <property type="entry name" value="PdxA"/>
    <property type="match status" value="1"/>
</dbReference>
<dbReference type="SUPFAM" id="SSF53659">
    <property type="entry name" value="Isocitrate/Isopropylmalate dehydrogenase-like"/>
    <property type="match status" value="1"/>
</dbReference>
<evidence type="ECO:0000256" key="3">
    <source>
        <dbReference type="ARBA" id="ARBA00023027"/>
    </source>
</evidence>
<name>A0A318HR52_9BACT</name>
<dbReference type="Proteomes" id="UP000248314">
    <property type="component" value="Unassembled WGS sequence"/>
</dbReference>
<dbReference type="PANTHER" id="PTHR30004:SF6">
    <property type="entry name" value="D-THREONATE 4-PHOSPHATE DEHYDROGENASE"/>
    <property type="match status" value="1"/>
</dbReference>
<dbReference type="EMBL" id="QJJX01000026">
    <property type="protein sequence ID" value="PXX20954.1"/>
    <property type="molecule type" value="Genomic_DNA"/>
</dbReference>
<evidence type="ECO:0000256" key="4">
    <source>
        <dbReference type="SAM" id="MobiDB-lite"/>
    </source>
</evidence>
<feature type="region of interest" description="Disordered" evidence="4">
    <location>
        <begin position="352"/>
        <end position="371"/>
    </location>
</feature>
<evidence type="ECO:0000313" key="6">
    <source>
        <dbReference type="Proteomes" id="UP000248314"/>
    </source>
</evidence>
<keyword evidence="3" id="KW-0520">NAD</keyword>
<proteinExistence type="predicted"/>
<evidence type="ECO:0000256" key="2">
    <source>
        <dbReference type="ARBA" id="ARBA00023002"/>
    </source>
</evidence>
<accession>A0A318HR52</accession>
<dbReference type="AlphaFoldDB" id="A0A318HR52"/>
<protein>
    <submittedName>
        <fullName evidence="5">4-hydroxythreonine-4-phosphate dehydrogenase</fullName>
    </submittedName>
</protein>
<dbReference type="GO" id="GO:0016491">
    <property type="term" value="F:oxidoreductase activity"/>
    <property type="evidence" value="ECO:0007669"/>
    <property type="project" value="UniProtKB-KW"/>
</dbReference>